<dbReference type="OrthoDB" id="2417886at2"/>
<dbReference type="Proteomes" id="UP000282892">
    <property type="component" value="Chromosome"/>
</dbReference>
<dbReference type="Gene3D" id="1.20.120.1450">
    <property type="match status" value="1"/>
</dbReference>
<dbReference type="Pfam" id="PF07307">
    <property type="entry name" value="HEPPP_synt_1"/>
    <property type="match status" value="1"/>
</dbReference>
<keyword evidence="2" id="KW-1185">Reference proteome</keyword>
<organism evidence="1 2">
    <name type="scientific">Neobacillus mesonae</name>
    <dbReference type="NCBI Taxonomy" id="1193713"/>
    <lineage>
        <taxon>Bacteria</taxon>
        <taxon>Bacillati</taxon>
        <taxon>Bacillota</taxon>
        <taxon>Bacilli</taxon>
        <taxon>Bacillales</taxon>
        <taxon>Bacillaceae</taxon>
        <taxon>Neobacillus</taxon>
    </lineage>
</organism>
<name>A0A3T0I1G5_9BACI</name>
<reference evidence="1 2" key="1">
    <citation type="submission" date="2017-07" db="EMBL/GenBank/DDBJ databases">
        <title>The complete genome sequence of Bacillus mesonae strain H20-5, an efficient strain improving plant abiotic stress resistance.</title>
        <authorList>
            <person name="Kim S.Y."/>
            <person name="Song H."/>
            <person name="Sang M.K."/>
            <person name="Weon H.-Y."/>
            <person name="Song J."/>
        </authorList>
    </citation>
    <scope>NUCLEOTIDE SEQUENCE [LARGE SCALE GENOMIC DNA]</scope>
    <source>
        <strain evidence="1 2">H20-5</strain>
    </source>
</reference>
<dbReference type="RefSeq" id="WP_127487958.1">
    <property type="nucleotide sequence ID" value="NZ_CP022572.1"/>
</dbReference>
<dbReference type="InterPro" id="IPR009920">
    <property type="entry name" value="HEPPP_synth_su1"/>
</dbReference>
<dbReference type="STRING" id="1193713.GCA_001636315_00609"/>
<dbReference type="GO" id="GO:0009234">
    <property type="term" value="P:menaquinone biosynthetic process"/>
    <property type="evidence" value="ECO:0007669"/>
    <property type="project" value="InterPro"/>
</dbReference>
<evidence type="ECO:0000313" key="2">
    <source>
        <dbReference type="Proteomes" id="UP000282892"/>
    </source>
</evidence>
<dbReference type="EMBL" id="CP022572">
    <property type="protein sequence ID" value="AZU63153.1"/>
    <property type="molecule type" value="Genomic_DNA"/>
</dbReference>
<dbReference type="AlphaFoldDB" id="A0A3T0I1G5"/>
<sequence>MHDIRQKFTHIKEKVELYVFDQYLLKHIDTPVIDEDKLLILVSIMDYLKLPISKIENFALSTMLIQTALDTHEHISRTSENEKSRQLTVLAGDYFSGLYYKLLADSEEILMIKTLSNGVKEVNEHKIAVYHRESDGMEKFINSLKLLESALLERFANYFQDDLWNEQAANLLLFKRLLLEKKRYVARECSILFDGITNLTIFNDQGKTAELSEEQQSQLMIVCDKYLDRSKQIIENGLKHIPYLNELLETRIGSLLQQHQPYAKTFMEEG</sequence>
<proteinExistence type="predicted"/>
<gene>
    <name evidence="1" type="ORF">CHR53_18865</name>
</gene>
<evidence type="ECO:0000313" key="1">
    <source>
        <dbReference type="EMBL" id="AZU63153.1"/>
    </source>
</evidence>
<dbReference type="KEGG" id="nmk:CHR53_18865"/>
<protein>
    <submittedName>
        <fullName evidence="1">Heptaprenyl diphosphate synthase</fullName>
    </submittedName>
</protein>
<accession>A0A3T0I1G5</accession>